<feature type="active site" description="Charge relay system" evidence="2">
    <location>
        <position position="260"/>
    </location>
</feature>
<dbReference type="GO" id="GO:0047372">
    <property type="term" value="F:monoacylglycerol lipase activity"/>
    <property type="evidence" value="ECO:0007669"/>
    <property type="project" value="TreeGrafter"/>
</dbReference>
<dbReference type="GO" id="GO:0051793">
    <property type="term" value="P:medium-chain fatty acid catabolic process"/>
    <property type="evidence" value="ECO:0007669"/>
    <property type="project" value="TreeGrafter"/>
</dbReference>
<dbReference type="SUPFAM" id="SSF53474">
    <property type="entry name" value="alpha/beta-Hydrolases"/>
    <property type="match status" value="1"/>
</dbReference>
<dbReference type="InterPro" id="IPR050960">
    <property type="entry name" value="AB_hydrolase_4_sf"/>
</dbReference>
<dbReference type="Gene3D" id="3.40.50.1820">
    <property type="entry name" value="alpha/beta hydrolase"/>
    <property type="match status" value="1"/>
</dbReference>
<proteinExistence type="inferred from homology"/>
<feature type="domain" description="AB hydrolase-1" evidence="3">
    <location>
        <begin position="28"/>
        <end position="133"/>
    </location>
</feature>
<evidence type="ECO:0000256" key="1">
    <source>
        <dbReference type="ARBA" id="ARBA00010884"/>
    </source>
</evidence>
<dbReference type="PIRSF" id="PIRSF005211">
    <property type="entry name" value="Ab_hydro_YheT"/>
    <property type="match status" value="1"/>
</dbReference>
<name>A0AAD4H0R9_9FUNG</name>
<comment type="similarity">
    <text evidence="1">Belongs to the AB hydrolase superfamily. AB hydrolase 4 family.</text>
</comment>
<dbReference type="Pfam" id="PF00561">
    <property type="entry name" value="Abhydrolase_1"/>
    <property type="match status" value="1"/>
</dbReference>
<organism evidence="4 5">
    <name type="scientific">Linnemannia exigua</name>
    <dbReference type="NCBI Taxonomy" id="604196"/>
    <lineage>
        <taxon>Eukaryota</taxon>
        <taxon>Fungi</taxon>
        <taxon>Fungi incertae sedis</taxon>
        <taxon>Mucoromycota</taxon>
        <taxon>Mortierellomycotina</taxon>
        <taxon>Mortierellomycetes</taxon>
        <taxon>Mortierellales</taxon>
        <taxon>Mortierellaceae</taxon>
        <taxon>Linnemannia</taxon>
    </lineage>
</organism>
<protein>
    <recommendedName>
        <fullName evidence="3">AB hydrolase-1 domain-containing protein</fullName>
    </recommendedName>
</protein>
<dbReference type="GO" id="GO:0008126">
    <property type="term" value="F:acetylesterase activity"/>
    <property type="evidence" value="ECO:0007669"/>
    <property type="project" value="TreeGrafter"/>
</dbReference>
<dbReference type="EMBL" id="JAAAIL010003058">
    <property type="protein sequence ID" value="KAG0252670.1"/>
    <property type="molecule type" value="Genomic_DNA"/>
</dbReference>
<feature type="non-terminal residue" evidence="4">
    <location>
        <position position="1"/>
    </location>
</feature>
<feature type="active site" description="Charge relay system" evidence="2">
    <location>
        <position position="231"/>
    </location>
</feature>
<reference evidence="4" key="1">
    <citation type="journal article" date="2020" name="Fungal Divers.">
        <title>Resolving the Mortierellaceae phylogeny through synthesis of multi-gene phylogenetics and phylogenomics.</title>
        <authorList>
            <person name="Vandepol N."/>
            <person name="Liber J."/>
            <person name="Desiro A."/>
            <person name="Na H."/>
            <person name="Kennedy M."/>
            <person name="Barry K."/>
            <person name="Grigoriev I.V."/>
            <person name="Miller A.N."/>
            <person name="O'Donnell K."/>
            <person name="Stajich J.E."/>
            <person name="Bonito G."/>
        </authorList>
    </citation>
    <scope>NUCLEOTIDE SEQUENCE</scope>
    <source>
        <strain evidence="4">NRRL 28262</strain>
    </source>
</reference>
<comment type="caution">
    <text evidence="4">The sequence shown here is derived from an EMBL/GenBank/DDBJ whole genome shotgun (WGS) entry which is preliminary data.</text>
</comment>
<feature type="active site" description="Charge relay system" evidence="2">
    <location>
        <position position="101"/>
    </location>
</feature>
<dbReference type="InterPro" id="IPR012020">
    <property type="entry name" value="ABHD4"/>
</dbReference>
<dbReference type="InterPro" id="IPR000073">
    <property type="entry name" value="AB_hydrolase_1"/>
</dbReference>
<evidence type="ECO:0000256" key="2">
    <source>
        <dbReference type="PIRSR" id="PIRSR005211-1"/>
    </source>
</evidence>
<dbReference type="PANTHER" id="PTHR10794">
    <property type="entry name" value="ABHYDROLASE DOMAIN-CONTAINING PROTEIN"/>
    <property type="match status" value="1"/>
</dbReference>
<accession>A0AAD4H0R9</accession>
<dbReference type="AlphaFoldDB" id="A0AAD4H0R9"/>
<keyword evidence="5" id="KW-1185">Reference proteome</keyword>
<dbReference type="InterPro" id="IPR029058">
    <property type="entry name" value="AB_hydrolase_fold"/>
</dbReference>
<dbReference type="Proteomes" id="UP001194580">
    <property type="component" value="Unassembled WGS sequence"/>
</dbReference>
<evidence type="ECO:0000259" key="3">
    <source>
        <dbReference type="Pfam" id="PF00561"/>
    </source>
</evidence>
<gene>
    <name evidence="4" type="ORF">BGZ95_006558</name>
</gene>
<dbReference type="GO" id="GO:0051792">
    <property type="term" value="P:medium-chain fatty acid biosynthetic process"/>
    <property type="evidence" value="ECO:0007669"/>
    <property type="project" value="TreeGrafter"/>
</dbReference>
<sequence>ELLSTPDGGTVSIDWAPSLEKLPADATPTLVLLHGLTGALVDTVTKVYGYRCVVFNARGCANTQVTSPQLFSGGYTDDIRMVVKHLRKTLPESKMMGVGFSLGSNILMKYMGEEGDQCEFLAAMSVGNPFDMLGSCLAIERGWFTSRVYAPAMGGNLKKVLLDHADAFKNSNIIDLDTVRTEVVRMRQYDDQVTRKIYGFETVSQYYRAASSANKILAIKRPFLCLNAQDDPIAVDEILPRDEVRANPFGIMATTAQGGHLGWFEGVRDPTRWCTKPLGEYCAAIFEADRRSVSKTRARAHSEE</sequence>
<evidence type="ECO:0000313" key="5">
    <source>
        <dbReference type="Proteomes" id="UP001194580"/>
    </source>
</evidence>
<evidence type="ECO:0000313" key="4">
    <source>
        <dbReference type="EMBL" id="KAG0252670.1"/>
    </source>
</evidence>
<dbReference type="PANTHER" id="PTHR10794:SF63">
    <property type="entry name" value="ALPHA_BETA HYDROLASE 1, ISOFORM A"/>
    <property type="match status" value="1"/>
</dbReference>